<sequence>MDSETRLETRSSAPPAERKKEGFRETTRFLLLLFVFALVLRSFIVAPFSIPSGSMLPTMMIGDYLFVAKWPYGYSRFSLPFGLGSFDGRILADAPERGDIAVFRYPGGGDDDYVKRVIGLPGDTVQMKDGALWLNGTEVPRVRVADWLMPITPNSPCRTVDPEAARVVEDEDGNRFCAYERYRETLPGGESYYILDQIDGIADDTPLHVVPEGHYFMMGDNRDDSLDSRFSLAAEGVGYLPHDYLIGEAMIVFFSTDGAAEWLKPWTWISAARWDRIGETF</sequence>
<evidence type="ECO:0000256" key="4">
    <source>
        <dbReference type="ARBA" id="ARBA00019232"/>
    </source>
</evidence>
<dbReference type="RefSeq" id="WP_109269948.1">
    <property type="nucleotide sequence ID" value="NZ_QFFF01000001.1"/>
</dbReference>
<evidence type="ECO:0000256" key="2">
    <source>
        <dbReference type="ARBA" id="ARBA00009370"/>
    </source>
</evidence>
<evidence type="ECO:0000313" key="11">
    <source>
        <dbReference type="Proteomes" id="UP000245916"/>
    </source>
</evidence>
<dbReference type="PROSITE" id="PS00761">
    <property type="entry name" value="SPASE_I_3"/>
    <property type="match status" value="1"/>
</dbReference>
<evidence type="ECO:0000256" key="6">
    <source>
        <dbReference type="PIRSR" id="PIRSR600223-1"/>
    </source>
</evidence>
<comment type="caution">
    <text evidence="10">The sequence shown here is derived from an EMBL/GenBank/DDBJ whole genome shotgun (WGS) entry which is preliminary data.</text>
</comment>
<dbReference type="PROSITE" id="PS00760">
    <property type="entry name" value="SPASE_I_2"/>
    <property type="match status" value="1"/>
</dbReference>
<dbReference type="InterPro" id="IPR019757">
    <property type="entry name" value="Pept_S26A_signal_pept_1_Lys-AS"/>
</dbReference>
<comment type="similarity">
    <text evidence="2 7">Belongs to the peptidase S26 family.</text>
</comment>
<comment type="subcellular location">
    <subcellularLocation>
        <location evidence="7">Membrane</location>
        <topology evidence="7">Single-pass type II membrane protein</topology>
    </subcellularLocation>
</comment>
<dbReference type="GO" id="GO:0016020">
    <property type="term" value="C:membrane"/>
    <property type="evidence" value="ECO:0007669"/>
    <property type="project" value="UniProtKB-SubCell"/>
</dbReference>
<keyword evidence="5 7" id="KW-0378">Hydrolase</keyword>
<feature type="region of interest" description="Disordered" evidence="8">
    <location>
        <begin position="1"/>
        <end position="20"/>
    </location>
</feature>
<evidence type="ECO:0000259" key="9">
    <source>
        <dbReference type="Pfam" id="PF10502"/>
    </source>
</evidence>
<dbReference type="Gene3D" id="2.10.109.10">
    <property type="entry name" value="Umud Fragment, subunit A"/>
    <property type="match status" value="1"/>
</dbReference>
<dbReference type="GO" id="GO:0004252">
    <property type="term" value="F:serine-type endopeptidase activity"/>
    <property type="evidence" value="ECO:0007669"/>
    <property type="project" value="InterPro"/>
</dbReference>
<name>A0A2U2J0F2_9SPHN</name>
<dbReference type="InterPro" id="IPR036286">
    <property type="entry name" value="LexA/Signal_pep-like_sf"/>
</dbReference>
<keyword evidence="7" id="KW-0812">Transmembrane</keyword>
<keyword evidence="7" id="KW-0472">Membrane</keyword>
<protein>
    <recommendedName>
        <fullName evidence="4 7">Signal peptidase I</fullName>
        <ecNumber evidence="3 7">3.4.21.89</ecNumber>
    </recommendedName>
</protein>
<dbReference type="Pfam" id="PF10502">
    <property type="entry name" value="Peptidase_S26"/>
    <property type="match status" value="1"/>
</dbReference>
<keyword evidence="11" id="KW-1185">Reference proteome</keyword>
<gene>
    <name evidence="10" type="primary">lepB</name>
    <name evidence="10" type="ORF">DF286_02180</name>
</gene>
<dbReference type="InterPro" id="IPR000223">
    <property type="entry name" value="Pept_S26A_signal_pept_1"/>
</dbReference>
<proteinExistence type="inferred from homology"/>
<dbReference type="EC" id="3.4.21.89" evidence="3 7"/>
<dbReference type="GO" id="GO:0009003">
    <property type="term" value="F:signal peptidase activity"/>
    <property type="evidence" value="ECO:0007669"/>
    <property type="project" value="UniProtKB-EC"/>
</dbReference>
<organism evidence="10 11">
    <name type="scientific">Allosphingosinicella humi</name>
    <dbReference type="NCBI Taxonomy" id="2068657"/>
    <lineage>
        <taxon>Bacteria</taxon>
        <taxon>Pseudomonadati</taxon>
        <taxon>Pseudomonadota</taxon>
        <taxon>Alphaproteobacteria</taxon>
        <taxon>Sphingomonadales</taxon>
        <taxon>Sphingomonadaceae</taxon>
        <taxon>Allosphingosinicella</taxon>
    </lineage>
</organism>
<feature type="domain" description="Peptidase S26" evidence="9">
    <location>
        <begin position="25"/>
        <end position="253"/>
    </location>
</feature>
<dbReference type="PANTHER" id="PTHR43390:SF1">
    <property type="entry name" value="CHLOROPLAST PROCESSING PEPTIDASE"/>
    <property type="match status" value="1"/>
</dbReference>
<dbReference type="PANTHER" id="PTHR43390">
    <property type="entry name" value="SIGNAL PEPTIDASE I"/>
    <property type="match status" value="1"/>
</dbReference>
<accession>A0A2U2J0F2</accession>
<evidence type="ECO:0000256" key="3">
    <source>
        <dbReference type="ARBA" id="ARBA00013208"/>
    </source>
</evidence>
<comment type="catalytic activity">
    <reaction evidence="1 7">
        <text>Cleavage of hydrophobic, N-terminal signal or leader sequences from secreted and periplasmic proteins.</text>
        <dbReference type="EC" id="3.4.21.89"/>
    </reaction>
</comment>
<dbReference type="AlphaFoldDB" id="A0A2U2J0F2"/>
<feature type="transmembrane region" description="Helical" evidence="7">
    <location>
        <begin position="29"/>
        <end position="50"/>
    </location>
</feature>
<keyword evidence="7" id="KW-1133">Transmembrane helix</keyword>
<evidence type="ECO:0000256" key="5">
    <source>
        <dbReference type="ARBA" id="ARBA00022801"/>
    </source>
</evidence>
<feature type="active site" evidence="6">
    <location>
        <position position="115"/>
    </location>
</feature>
<dbReference type="SUPFAM" id="SSF51306">
    <property type="entry name" value="LexA/Signal peptidase"/>
    <property type="match status" value="1"/>
</dbReference>
<dbReference type="InterPro" id="IPR019758">
    <property type="entry name" value="Pept_S26A_signal_pept_1_CS"/>
</dbReference>
<reference evidence="10 11" key="1">
    <citation type="submission" date="2018-05" db="EMBL/GenBank/DDBJ databases">
        <title>Genome of Sphingosinicella humi QZX222.</title>
        <authorList>
            <person name="Qiao Z."/>
            <person name="Wang G."/>
        </authorList>
    </citation>
    <scope>NUCLEOTIDE SEQUENCE [LARGE SCALE GENOMIC DNA]</scope>
    <source>
        <strain evidence="10 11">QZX222</strain>
    </source>
</reference>
<feature type="active site" evidence="6">
    <location>
        <position position="54"/>
    </location>
</feature>
<dbReference type="OrthoDB" id="9815782at2"/>
<evidence type="ECO:0000256" key="8">
    <source>
        <dbReference type="SAM" id="MobiDB-lite"/>
    </source>
</evidence>
<dbReference type="EMBL" id="QFFF01000001">
    <property type="protein sequence ID" value="PWG01809.1"/>
    <property type="molecule type" value="Genomic_DNA"/>
</dbReference>
<evidence type="ECO:0000256" key="1">
    <source>
        <dbReference type="ARBA" id="ARBA00000677"/>
    </source>
</evidence>
<dbReference type="NCBIfam" id="TIGR02227">
    <property type="entry name" value="sigpep_I_bact"/>
    <property type="match status" value="1"/>
</dbReference>
<dbReference type="GO" id="GO:0006465">
    <property type="term" value="P:signal peptide processing"/>
    <property type="evidence" value="ECO:0007669"/>
    <property type="project" value="InterPro"/>
</dbReference>
<dbReference type="CDD" id="cd06530">
    <property type="entry name" value="S26_SPase_I"/>
    <property type="match status" value="1"/>
</dbReference>
<dbReference type="InterPro" id="IPR019533">
    <property type="entry name" value="Peptidase_S26"/>
</dbReference>
<evidence type="ECO:0000256" key="7">
    <source>
        <dbReference type="RuleBase" id="RU362042"/>
    </source>
</evidence>
<dbReference type="PRINTS" id="PR00727">
    <property type="entry name" value="LEADERPTASE"/>
</dbReference>
<keyword evidence="7" id="KW-0645">Protease</keyword>
<dbReference type="Proteomes" id="UP000245916">
    <property type="component" value="Unassembled WGS sequence"/>
</dbReference>
<evidence type="ECO:0000313" key="10">
    <source>
        <dbReference type="EMBL" id="PWG01809.1"/>
    </source>
</evidence>